<dbReference type="Gene3D" id="1.10.10.10">
    <property type="entry name" value="Winged helix-like DNA-binding domain superfamily/Winged helix DNA-binding domain"/>
    <property type="match status" value="1"/>
</dbReference>
<evidence type="ECO:0000256" key="5">
    <source>
        <dbReference type="ARBA" id="ARBA00022490"/>
    </source>
</evidence>
<evidence type="ECO:0000256" key="4">
    <source>
        <dbReference type="ARBA" id="ARBA00020910"/>
    </source>
</evidence>
<evidence type="ECO:0000256" key="6">
    <source>
        <dbReference type="ARBA" id="ARBA00022491"/>
    </source>
</evidence>
<keyword evidence="7 12" id="KW-0479">Metal-binding</keyword>
<reference evidence="15" key="1">
    <citation type="journal article" date="2021" name="PeerJ">
        <title>Extensive microbial diversity within the chicken gut microbiome revealed by metagenomics and culture.</title>
        <authorList>
            <person name="Gilroy R."/>
            <person name="Ravi A."/>
            <person name="Getino M."/>
            <person name="Pursley I."/>
            <person name="Horton D.L."/>
            <person name="Alikhan N.F."/>
            <person name="Baker D."/>
            <person name="Gharbi K."/>
            <person name="Hall N."/>
            <person name="Watson M."/>
            <person name="Adriaenssens E.M."/>
            <person name="Foster-Nyarko E."/>
            <person name="Jarju S."/>
            <person name="Secka A."/>
            <person name="Antonio M."/>
            <person name="Oren A."/>
            <person name="Chaudhuri R.R."/>
            <person name="La Ragione R."/>
            <person name="Hildebrand F."/>
            <person name="Pallen M.J."/>
        </authorList>
    </citation>
    <scope>NUCLEOTIDE SEQUENCE</scope>
    <source>
        <strain evidence="15">CHK186-16707</strain>
    </source>
</reference>
<dbReference type="CDD" id="cd07153">
    <property type="entry name" value="Fur_like"/>
    <property type="match status" value="1"/>
</dbReference>
<dbReference type="InterPro" id="IPR036390">
    <property type="entry name" value="WH_DNA-bd_sf"/>
</dbReference>
<comment type="cofactor">
    <cofactor evidence="13">
        <name>Mn(2+)</name>
        <dbReference type="ChEBI" id="CHEBI:29035"/>
    </cofactor>
    <cofactor evidence="13">
        <name>Fe(2+)</name>
        <dbReference type="ChEBI" id="CHEBI:29033"/>
    </cofactor>
    <text evidence="13">Binds 1 Mn(2+) or Fe(2+) ion per subunit.</text>
</comment>
<evidence type="ECO:0000256" key="13">
    <source>
        <dbReference type="PIRSR" id="PIRSR602481-2"/>
    </source>
</evidence>
<dbReference type="Gene3D" id="3.30.1490.190">
    <property type="match status" value="1"/>
</dbReference>
<evidence type="ECO:0000256" key="1">
    <source>
        <dbReference type="ARBA" id="ARBA00004496"/>
    </source>
</evidence>
<feature type="binding site" evidence="13">
    <location>
        <position position="112"/>
    </location>
    <ligand>
        <name>Fe cation</name>
        <dbReference type="ChEBI" id="CHEBI:24875"/>
    </ligand>
</feature>
<comment type="subunit">
    <text evidence="3">Homodimer.</text>
</comment>
<dbReference type="GO" id="GO:0005829">
    <property type="term" value="C:cytosol"/>
    <property type="evidence" value="ECO:0007669"/>
    <property type="project" value="TreeGrafter"/>
</dbReference>
<keyword evidence="5" id="KW-0963">Cytoplasm</keyword>
<dbReference type="AlphaFoldDB" id="A0A9D2HFV5"/>
<dbReference type="GO" id="GO:1900376">
    <property type="term" value="P:regulation of secondary metabolite biosynthetic process"/>
    <property type="evidence" value="ECO:0007669"/>
    <property type="project" value="TreeGrafter"/>
</dbReference>
<keyword evidence="13" id="KW-0408">Iron</keyword>
<dbReference type="GO" id="GO:0045892">
    <property type="term" value="P:negative regulation of DNA-templated transcription"/>
    <property type="evidence" value="ECO:0007669"/>
    <property type="project" value="TreeGrafter"/>
</dbReference>
<feature type="binding site" evidence="12">
    <location>
        <position position="137"/>
    </location>
    <ligand>
        <name>Zn(2+)</name>
        <dbReference type="ChEBI" id="CHEBI:29105"/>
    </ligand>
</feature>
<feature type="binding site" evidence="13">
    <location>
        <position position="93"/>
    </location>
    <ligand>
        <name>Fe cation</name>
        <dbReference type="ChEBI" id="CHEBI:24875"/>
    </ligand>
</feature>
<evidence type="ECO:0000313" key="16">
    <source>
        <dbReference type="Proteomes" id="UP000824225"/>
    </source>
</evidence>
<feature type="binding site" evidence="13">
    <location>
        <position position="129"/>
    </location>
    <ligand>
        <name>Fe cation</name>
        <dbReference type="ChEBI" id="CHEBI:24875"/>
    </ligand>
</feature>
<dbReference type="GO" id="GO:0003700">
    <property type="term" value="F:DNA-binding transcription factor activity"/>
    <property type="evidence" value="ECO:0007669"/>
    <property type="project" value="InterPro"/>
</dbReference>
<comment type="subcellular location">
    <subcellularLocation>
        <location evidence="1">Cytoplasm</location>
    </subcellularLocation>
</comment>
<evidence type="ECO:0000256" key="8">
    <source>
        <dbReference type="ARBA" id="ARBA00022833"/>
    </source>
</evidence>
<comment type="caution">
    <text evidence="15">The sequence shown here is derived from an EMBL/GenBank/DDBJ whole genome shotgun (WGS) entry which is preliminary data.</text>
</comment>
<dbReference type="GO" id="GO:0000976">
    <property type="term" value="F:transcription cis-regulatory region binding"/>
    <property type="evidence" value="ECO:0007669"/>
    <property type="project" value="TreeGrafter"/>
</dbReference>
<accession>A0A9D2HFV5</accession>
<evidence type="ECO:0000256" key="14">
    <source>
        <dbReference type="SAM" id="MobiDB-lite"/>
    </source>
</evidence>
<evidence type="ECO:0000256" key="2">
    <source>
        <dbReference type="ARBA" id="ARBA00007957"/>
    </source>
</evidence>
<reference evidence="15" key="2">
    <citation type="submission" date="2021-04" db="EMBL/GenBank/DDBJ databases">
        <authorList>
            <person name="Gilroy R."/>
        </authorList>
    </citation>
    <scope>NUCLEOTIDE SEQUENCE</scope>
    <source>
        <strain evidence="15">CHK186-16707</strain>
    </source>
</reference>
<comment type="similarity">
    <text evidence="2">Belongs to the Fur family.</text>
</comment>
<keyword evidence="9" id="KW-0805">Transcription regulation</keyword>
<feature type="binding site" evidence="12">
    <location>
        <position position="100"/>
    </location>
    <ligand>
        <name>Zn(2+)</name>
        <dbReference type="ChEBI" id="CHEBI:29105"/>
    </ligand>
</feature>
<evidence type="ECO:0000256" key="10">
    <source>
        <dbReference type="ARBA" id="ARBA00023125"/>
    </source>
</evidence>
<evidence type="ECO:0000256" key="11">
    <source>
        <dbReference type="ARBA" id="ARBA00023163"/>
    </source>
</evidence>
<keyword evidence="10" id="KW-0238">DNA-binding</keyword>
<dbReference type="GO" id="GO:0008270">
    <property type="term" value="F:zinc ion binding"/>
    <property type="evidence" value="ECO:0007669"/>
    <property type="project" value="TreeGrafter"/>
</dbReference>
<feature type="binding site" evidence="12">
    <location>
        <position position="140"/>
    </location>
    <ligand>
        <name>Zn(2+)</name>
        <dbReference type="ChEBI" id="CHEBI:29105"/>
    </ligand>
</feature>
<feature type="binding site" evidence="12">
    <location>
        <position position="97"/>
    </location>
    <ligand>
        <name>Zn(2+)</name>
        <dbReference type="ChEBI" id="CHEBI:29105"/>
    </ligand>
</feature>
<evidence type="ECO:0000313" key="15">
    <source>
        <dbReference type="EMBL" id="HJA09265.1"/>
    </source>
</evidence>
<feature type="region of interest" description="Disordered" evidence="14">
    <location>
        <begin position="148"/>
        <end position="167"/>
    </location>
</feature>
<feature type="binding site" evidence="13">
    <location>
        <position position="91"/>
    </location>
    <ligand>
        <name>Fe cation</name>
        <dbReference type="ChEBI" id="CHEBI:24875"/>
    </ligand>
</feature>
<dbReference type="EMBL" id="DXAN01000028">
    <property type="protein sequence ID" value="HJA09265.1"/>
    <property type="molecule type" value="Genomic_DNA"/>
</dbReference>
<dbReference type="Pfam" id="PF01475">
    <property type="entry name" value="FUR"/>
    <property type="match status" value="1"/>
</dbReference>
<dbReference type="Proteomes" id="UP000824225">
    <property type="component" value="Unassembled WGS sequence"/>
</dbReference>
<sequence>MASYQDKFLRYMAEQGLNVTRQRLRIAEMFFAMQGHHTLDELYGVMRRSEPGLGQTTVYRTLKLLCEAGLALELQFGDGVARFEPVDAKAHHDHLICQKCGKTEEVHSEAIEVLQRELADSYGYRLLGHAHYLYGLCPDCRRRGVEDNGGASGCGDRDDDAPSGGEN</sequence>
<dbReference type="PANTHER" id="PTHR33202">
    <property type="entry name" value="ZINC UPTAKE REGULATION PROTEIN"/>
    <property type="match status" value="1"/>
</dbReference>
<dbReference type="SUPFAM" id="SSF46785">
    <property type="entry name" value="Winged helix' DNA-binding domain"/>
    <property type="match status" value="1"/>
</dbReference>
<proteinExistence type="inferred from homology"/>
<evidence type="ECO:0000256" key="7">
    <source>
        <dbReference type="ARBA" id="ARBA00022723"/>
    </source>
</evidence>
<dbReference type="InterPro" id="IPR036388">
    <property type="entry name" value="WH-like_DNA-bd_sf"/>
</dbReference>
<evidence type="ECO:0000256" key="12">
    <source>
        <dbReference type="PIRSR" id="PIRSR602481-1"/>
    </source>
</evidence>
<evidence type="ECO:0000256" key="3">
    <source>
        <dbReference type="ARBA" id="ARBA00011738"/>
    </source>
</evidence>
<keyword evidence="8 12" id="KW-0862">Zinc</keyword>
<gene>
    <name evidence="15" type="ORF">H9962_08775</name>
</gene>
<dbReference type="InterPro" id="IPR002481">
    <property type="entry name" value="FUR"/>
</dbReference>
<organism evidence="15 16">
    <name type="scientific">Candidatus Mailhella merdigallinarum</name>
    <dbReference type="NCBI Taxonomy" id="2838658"/>
    <lineage>
        <taxon>Bacteria</taxon>
        <taxon>Pseudomonadati</taxon>
        <taxon>Thermodesulfobacteriota</taxon>
        <taxon>Desulfovibrionia</taxon>
        <taxon>Desulfovibrionales</taxon>
        <taxon>Desulfovibrionaceae</taxon>
        <taxon>Mailhella</taxon>
    </lineage>
</organism>
<keyword evidence="11" id="KW-0804">Transcription</keyword>
<comment type="cofactor">
    <cofactor evidence="12">
        <name>Zn(2+)</name>
        <dbReference type="ChEBI" id="CHEBI:29105"/>
    </cofactor>
    <text evidence="12">Binds 1 zinc ion per subunit.</text>
</comment>
<dbReference type="InterPro" id="IPR043135">
    <property type="entry name" value="Fur_C"/>
</dbReference>
<name>A0A9D2HFV5_9BACT</name>
<evidence type="ECO:0000256" key="9">
    <source>
        <dbReference type="ARBA" id="ARBA00023015"/>
    </source>
</evidence>
<keyword evidence="6" id="KW-0678">Repressor</keyword>
<protein>
    <recommendedName>
        <fullName evidence="4">Ferric uptake regulation protein</fullName>
    </recommendedName>
</protein>
<dbReference type="PANTHER" id="PTHR33202:SF2">
    <property type="entry name" value="FERRIC UPTAKE REGULATION PROTEIN"/>
    <property type="match status" value="1"/>
</dbReference>